<evidence type="ECO:0000259" key="3">
    <source>
        <dbReference type="Pfam" id="PF03061"/>
    </source>
</evidence>
<dbReference type="PANTHER" id="PTHR21660:SF1">
    <property type="entry name" value="ACYL-COENZYME A THIOESTERASE 13"/>
    <property type="match status" value="1"/>
</dbReference>
<reference evidence="4" key="1">
    <citation type="submission" date="2022-07" db="EMBL/GenBank/DDBJ databases">
        <title>Genome Sequence of Physisporinus lineatus.</title>
        <authorList>
            <person name="Buettner E."/>
        </authorList>
    </citation>
    <scope>NUCLEOTIDE SEQUENCE</scope>
    <source>
        <strain evidence="4">VT162</strain>
    </source>
</reference>
<dbReference type="Pfam" id="PF03061">
    <property type="entry name" value="4HBT"/>
    <property type="match status" value="1"/>
</dbReference>
<keyword evidence="5" id="KW-1185">Reference proteome</keyword>
<dbReference type="PANTHER" id="PTHR21660">
    <property type="entry name" value="THIOESTERASE SUPERFAMILY MEMBER-RELATED"/>
    <property type="match status" value="1"/>
</dbReference>
<dbReference type="Gene3D" id="3.10.129.10">
    <property type="entry name" value="Hotdog Thioesterase"/>
    <property type="match status" value="1"/>
</dbReference>
<feature type="domain" description="Thioesterase" evidence="3">
    <location>
        <begin position="86"/>
        <end position="162"/>
    </location>
</feature>
<accession>A0AAD5YFS6</accession>
<evidence type="ECO:0000313" key="4">
    <source>
        <dbReference type="EMBL" id="KAJ3479574.1"/>
    </source>
</evidence>
<gene>
    <name evidence="4" type="ORF">NLI96_g8962</name>
</gene>
<comment type="caution">
    <text evidence="4">The sequence shown here is derived from an EMBL/GenBank/DDBJ whole genome shotgun (WGS) entry which is preliminary data.</text>
</comment>
<keyword evidence="2" id="KW-0378">Hydrolase</keyword>
<protein>
    <recommendedName>
        <fullName evidence="3">Thioesterase domain-containing protein</fullName>
    </recommendedName>
</protein>
<dbReference type="Proteomes" id="UP001212997">
    <property type="component" value="Unassembled WGS sequence"/>
</dbReference>
<sequence>MSNDGPNLFIPSIARSEGNASQEVKEKLATIWSQFVEGPAFANTVARRVEVTEMSITPKAEEPKKVEARVVLELDVTGDMINGHSSLHGGCGAYLVDFCSSIALTLHRGHHGRWTGHVSSTLHTVYHAPAPIGSRLKIINTTVAVGARVMTARTEIYDKTNNRLVVSGYHVKMEPTPAKL</sequence>
<dbReference type="InterPro" id="IPR029069">
    <property type="entry name" value="HotDog_dom_sf"/>
</dbReference>
<dbReference type="InterPro" id="IPR039298">
    <property type="entry name" value="ACOT13"/>
</dbReference>
<name>A0AAD5YFS6_9APHY</name>
<comment type="similarity">
    <text evidence="1">Belongs to the thioesterase PaaI family.</text>
</comment>
<organism evidence="4 5">
    <name type="scientific">Meripilus lineatus</name>
    <dbReference type="NCBI Taxonomy" id="2056292"/>
    <lineage>
        <taxon>Eukaryota</taxon>
        <taxon>Fungi</taxon>
        <taxon>Dikarya</taxon>
        <taxon>Basidiomycota</taxon>
        <taxon>Agaricomycotina</taxon>
        <taxon>Agaricomycetes</taxon>
        <taxon>Polyporales</taxon>
        <taxon>Meripilaceae</taxon>
        <taxon>Meripilus</taxon>
    </lineage>
</organism>
<evidence type="ECO:0000313" key="5">
    <source>
        <dbReference type="Proteomes" id="UP001212997"/>
    </source>
</evidence>
<dbReference type="InterPro" id="IPR006683">
    <property type="entry name" value="Thioestr_dom"/>
</dbReference>
<dbReference type="SUPFAM" id="SSF54637">
    <property type="entry name" value="Thioesterase/thiol ester dehydrase-isomerase"/>
    <property type="match status" value="1"/>
</dbReference>
<dbReference type="GO" id="GO:0047617">
    <property type="term" value="F:fatty acyl-CoA hydrolase activity"/>
    <property type="evidence" value="ECO:0007669"/>
    <property type="project" value="InterPro"/>
</dbReference>
<dbReference type="AlphaFoldDB" id="A0AAD5YFS6"/>
<evidence type="ECO:0000256" key="1">
    <source>
        <dbReference type="ARBA" id="ARBA00008324"/>
    </source>
</evidence>
<evidence type="ECO:0000256" key="2">
    <source>
        <dbReference type="ARBA" id="ARBA00022801"/>
    </source>
</evidence>
<proteinExistence type="inferred from homology"/>
<dbReference type="CDD" id="cd03443">
    <property type="entry name" value="PaaI_thioesterase"/>
    <property type="match status" value="1"/>
</dbReference>
<dbReference type="EMBL" id="JANAWD010000430">
    <property type="protein sequence ID" value="KAJ3479574.1"/>
    <property type="molecule type" value="Genomic_DNA"/>
</dbReference>